<keyword evidence="5" id="KW-1185">Reference proteome</keyword>
<dbReference type="PROSITE" id="PS52039">
    <property type="entry name" value="TOPO_IA_2"/>
    <property type="match status" value="1"/>
</dbReference>
<gene>
    <name evidence="4" type="ORF">FAEPRAA2165_00073</name>
</gene>
<reference evidence="4" key="1">
    <citation type="submission" date="2009-08" db="EMBL/GenBank/DDBJ databases">
        <authorList>
            <person name="Weinstock G."/>
            <person name="Sodergren E."/>
            <person name="Clifton S."/>
            <person name="Fulton L."/>
            <person name="Fulton B."/>
            <person name="Courtney L."/>
            <person name="Fronick C."/>
            <person name="Harrison M."/>
            <person name="Strong C."/>
            <person name="Farmer C."/>
            <person name="Delahaunty K."/>
            <person name="Markovic C."/>
            <person name="Hall O."/>
            <person name="Minx P."/>
            <person name="Tomlinson C."/>
            <person name="Mitreva M."/>
            <person name="Nelson J."/>
            <person name="Hou S."/>
            <person name="Wollam A."/>
            <person name="Pepin K.H."/>
            <person name="Johnson M."/>
            <person name="Bhonagiri V."/>
            <person name="Nash W.E."/>
            <person name="Warren W."/>
            <person name="Chinwalla A."/>
            <person name="Mardis E.R."/>
            <person name="Wilson R.K."/>
        </authorList>
    </citation>
    <scope>NUCLEOTIDE SEQUENCE [LARGE SCALE GENOMIC DNA]</scope>
    <source>
        <strain evidence="4">A2-165</strain>
    </source>
</reference>
<comment type="caution">
    <text evidence="4">The sequence shown here is derived from an EMBL/GenBank/DDBJ whole genome shotgun (WGS) entry which is preliminary data.</text>
</comment>
<feature type="region of interest" description="Disordered" evidence="2">
    <location>
        <begin position="1"/>
        <end position="21"/>
    </location>
</feature>
<dbReference type="SUPFAM" id="SSF56712">
    <property type="entry name" value="Prokaryotic type I DNA topoisomerase"/>
    <property type="match status" value="1"/>
</dbReference>
<dbReference type="GO" id="GO:0003677">
    <property type="term" value="F:DNA binding"/>
    <property type="evidence" value="ECO:0007669"/>
    <property type="project" value="InterPro"/>
</dbReference>
<dbReference type="STRING" id="411483.FAEPRAA2165_00073"/>
<protein>
    <recommendedName>
        <fullName evidence="3">Topo IA-type catalytic domain-containing protein</fullName>
    </recommendedName>
</protein>
<accession>C7H1D5</accession>
<evidence type="ECO:0000256" key="1">
    <source>
        <dbReference type="ARBA" id="ARBA00023235"/>
    </source>
</evidence>
<dbReference type="PANTHER" id="PTHR11390:SF21">
    <property type="entry name" value="DNA TOPOISOMERASE 3-ALPHA"/>
    <property type="match status" value="1"/>
</dbReference>
<sequence length="217" mass="23980">MERAGNEDTDPDAERRGLGTPATRAAVIEKLVKGGFVERKGKQLLPTKDGTSLVCVLPDSLTSPQLTAAWENNLTQIAKGNADPAAFMQGIEAMAQELVKTYASVLGEKQELFKTEKTELGKCPRCKSPVYEGKKNYYCSNKECSFTMWKNDRFFEERKTVFTPKIAAALLKSGKAKVKKLYSVKTGKTYDGTVLLADTGGKYVNYKVTISKDKELE</sequence>
<dbReference type="InterPro" id="IPR000380">
    <property type="entry name" value="Topo_IA"/>
</dbReference>
<proteinExistence type="predicted"/>
<evidence type="ECO:0000313" key="5">
    <source>
        <dbReference type="Proteomes" id="UP000004619"/>
    </source>
</evidence>
<dbReference type="HOGENOM" id="CLU_108845_0_0_9"/>
<dbReference type="EMBL" id="ACOP02000003">
    <property type="protein sequence ID" value="EEU98145.1"/>
    <property type="molecule type" value="Genomic_DNA"/>
</dbReference>
<dbReference type="Proteomes" id="UP000004619">
    <property type="component" value="Unassembled WGS sequence"/>
</dbReference>
<evidence type="ECO:0000256" key="2">
    <source>
        <dbReference type="SAM" id="MobiDB-lite"/>
    </source>
</evidence>
<dbReference type="InterPro" id="IPR013497">
    <property type="entry name" value="Topo_IA_cen"/>
</dbReference>
<dbReference type="GO" id="GO:0006265">
    <property type="term" value="P:DNA topological change"/>
    <property type="evidence" value="ECO:0007669"/>
    <property type="project" value="InterPro"/>
</dbReference>
<evidence type="ECO:0000259" key="3">
    <source>
        <dbReference type="PROSITE" id="PS52039"/>
    </source>
</evidence>
<dbReference type="eggNOG" id="COG0550">
    <property type="taxonomic scope" value="Bacteria"/>
</dbReference>
<dbReference type="GO" id="GO:0006281">
    <property type="term" value="P:DNA repair"/>
    <property type="evidence" value="ECO:0007669"/>
    <property type="project" value="TreeGrafter"/>
</dbReference>
<dbReference type="PATRIC" id="fig|411483.3.peg.82"/>
<evidence type="ECO:0000313" key="4">
    <source>
        <dbReference type="EMBL" id="EEU98145.1"/>
    </source>
</evidence>
<dbReference type="GO" id="GO:0006310">
    <property type="term" value="P:DNA recombination"/>
    <property type="evidence" value="ECO:0007669"/>
    <property type="project" value="TreeGrafter"/>
</dbReference>
<dbReference type="AlphaFoldDB" id="C7H1D5"/>
<dbReference type="GO" id="GO:0043597">
    <property type="term" value="C:cytoplasmic replication fork"/>
    <property type="evidence" value="ECO:0007669"/>
    <property type="project" value="TreeGrafter"/>
</dbReference>
<dbReference type="Pfam" id="PF01131">
    <property type="entry name" value="Topoisom_bac"/>
    <property type="match status" value="1"/>
</dbReference>
<dbReference type="PANTHER" id="PTHR11390">
    <property type="entry name" value="PROKARYOTIC DNA TOPOISOMERASE"/>
    <property type="match status" value="1"/>
</dbReference>
<dbReference type="GO" id="GO:0003917">
    <property type="term" value="F:DNA topoisomerase type I (single strand cut, ATP-independent) activity"/>
    <property type="evidence" value="ECO:0007669"/>
    <property type="project" value="InterPro"/>
</dbReference>
<keyword evidence="1" id="KW-0413">Isomerase</keyword>
<name>C7H1D5_FAED2</name>
<dbReference type="Gene3D" id="1.10.460.10">
    <property type="entry name" value="Topoisomerase I, domain 2"/>
    <property type="match status" value="1"/>
</dbReference>
<dbReference type="InterPro" id="IPR013824">
    <property type="entry name" value="Topo_IA_cen_sub1"/>
</dbReference>
<dbReference type="InterPro" id="IPR023405">
    <property type="entry name" value="Topo_IA_core_domain"/>
</dbReference>
<feature type="compositionally biased region" description="Basic and acidic residues" evidence="2">
    <location>
        <begin position="1"/>
        <end position="17"/>
    </location>
</feature>
<feature type="domain" description="Topo IA-type catalytic" evidence="3">
    <location>
        <begin position="1"/>
        <end position="99"/>
    </location>
</feature>
<organism evidence="4 5">
    <name type="scientific">Faecalibacterium duncaniae (strain DSM 17677 / JCM 31915 / A2-165)</name>
    <name type="common">Faecalibacterium prausnitzii</name>
    <dbReference type="NCBI Taxonomy" id="411483"/>
    <lineage>
        <taxon>Bacteria</taxon>
        <taxon>Bacillati</taxon>
        <taxon>Bacillota</taxon>
        <taxon>Clostridia</taxon>
        <taxon>Eubacteriales</taxon>
        <taxon>Oscillospiraceae</taxon>
        <taxon>Faecalibacterium</taxon>
    </lineage>
</organism>